<proteinExistence type="predicted"/>
<dbReference type="Gene3D" id="3.30.40.10">
    <property type="entry name" value="Zinc/RING finger domain, C3HC4 (zinc finger)"/>
    <property type="match status" value="1"/>
</dbReference>
<keyword evidence="1" id="KW-0479">Metal-binding</keyword>
<dbReference type="InterPro" id="IPR013083">
    <property type="entry name" value="Znf_RING/FYVE/PHD"/>
</dbReference>
<dbReference type="EnsemblMetazoa" id="XM_001948367.4">
    <property type="protein sequence ID" value="XP_001948402.2"/>
    <property type="gene ID" value="LOC100162540"/>
</dbReference>
<dbReference type="GO" id="GO:0008270">
    <property type="term" value="F:zinc ion binding"/>
    <property type="evidence" value="ECO:0007669"/>
    <property type="project" value="UniProtKB-KW"/>
</dbReference>
<dbReference type="Pfam" id="PF13920">
    <property type="entry name" value="zf-C3HC4_3"/>
    <property type="match status" value="1"/>
</dbReference>
<dbReference type="PANTHER" id="PTHR46858">
    <property type="entry name" value="OS05G0521000 PROTEIN"/>
    <property type="match status" value="1"/>
</dbReference>
<dbReference type="GO" id="GO:0016567">
    <property type="term" value="P:protein ubiquitination"/>
    <property type="evidence" value="ECO:0007669"/>
    <property type="project" value="TreeGrafter"/>
</dbReference>
<evidence type="ECO:0000256" key="1">
    <source>
        <dbReference type="ARBA" id="ARBA00022723"/>
    </source>
</evidence>
<dbReference type="OrthoDB" id="24526at2759"/>
<feature type="region of interest" description="Disordered" evidence="4">
    <location>
        <begin position="1"/>
        <end position="23"/>
    </location>
</feature>
<sequence>MVHTVKRQVNDMNTNNDLNDDQDATWGGKRTRYIYNYTMQCPEDLISNTEDDSDVTESVHSVQSKTTMEAISEADLSSVKSCGSDCDCNGRTNYTEFDVVSTSSSCHNIESNSSDSSTLIDFKVTNNIINCDDTLQDNGYNPDCIDTDGRVTPKTELPPPACFKTCLQCRKENPNPYFQYCFVCFRYRMEFFGSKPRPKTKNVKRLNMSKPKKEYNILEDSQKSSPSNSQPGVSTRIENSNNICNICYIMPKNGVFNHGKIGHIYCCYVCAKKMWKKSNKCPLCNVRIKFVTKMIVV</sequence>
<dbReference type="GO" id="GO:0061630">
    <property type="term" value="F:ubiquitin protein ligase activity"/>
    <property type="evidence" value="ECO:0007669"/>
    <property type="project" value="TreeGrafter"/>
</dbReference>
<evidence type="ECO:0000313" key="5">
    <source>
        <dbReference type="EnsemblMetazoa" id="XP_001948402.2"/>
    </source>
</evidence>
<dbReference type="Proteomes" id="UP000007819">
    <property type="component" value="Chromosome X"/>
</dbReference>
<evidence type="ECO:0000256" key="3">
    <source>
        <dbReference type="ARBA" id="ARBA00022833"/>
    </source>
</evidence>
<dbReference type="KEGG" id="api:100162540"/>
<organism evidence="5 6">
    <name type="scientific">Acyrthosiphon pisum</name>
    <name type="common">Pea aphid</name>
    <dbReference type="NCBI Taxonomy" id="7029"/>
    <lineage>
        <taxon>Eukaryota</taxon>
        <taxon>Metazoa</taxon>
        <taxon>Ecdysozoa</taxon>
        <taxon>Arthropoda</taxon>
        <taxon>Hexapoda</taxon>
        <taxon>Insecta</taxon>
        <taxon>Pterygota</taxon>
        <taxon>Neoptera</taxon>
        <taxon>Paraneoptera</taxon>
        <taxon>Hemiptera</taxon>
        <taxon>Sternorrhyncha</taxon>
        <taxon>Aphidomorpha</taxon>
        <taxon>Aphidoidea</taxon>
        <taxon>Aphididae</taxon>
        <taxon>Macrosiphini</taxon>
        <taxon>Acyrthosiphon</taxon>
    </lineage>
</organism>
<keyword evidence="6" id="KW-1185">Reference proteome</keyword>
<evidence type="ECO:0000313" key="6">
    <source>
        <dbReference type="Proteomes" id="UP000007819"/>
    </source>
</evidence>
<evidence type="ECO:0000256" key="4">
    <source>
        <dbReference type="SAM" id="MobiDB-lite"/>
    </source>
</evidence>
<dbReference type="RefSeq" id="XP_001948402.2">
    <property type="nucleotide sequence ID" value="XM_001948367.4"/>
</dbReference>
<reference evidence="5" key="2">
    <citation type="submission" date="2022-06" db="UniProtKB">
        <authorList>
            <consortium name="EnsemblMetazoa"/>
        </authorList>
    </citation>
    <scope>IDENTIFICATION</scope>
</reference>
<keyword evidence="3" id="KW-0862">Zinc</keyword>
<reference evidence="6" key="1">
    <citation type="submission" date="2010-06" db="EMBL/GenBank/DDBJ databases">
        <authorList>
            <person name="Jiang H."/>
            <person name="Abraham K."/>
            <person name="Ali S."/>
            <person name="Alsbrooks S.L."/>
            <person name="Anim B.N."/>
            <person name="Anosike U.S."/>
            <person name="Attaway T."/>
            <person name="Bandaranaike D.P."/>
            <person name="Battles P.K."/>
            <person name="Bell S.N."/>
            <person name="Bell A.V."/>
            <person name="Beltran B."/>
            <person name="Bickham C."/>
            <person name="Bustamante Y."/>
            <person name="Caleb T."/>
            <person name="Canada A."/>
            <person name="Cardenas V."/>
            <person name="Carter K."/>
            <person name="Chacko J."/>
            <person name="Chandrabose M.N."/>
            <person name="Chavez D."/>
            <person name="Chavez A."/>
            <person name="Chen L."/>
            <person name="Chu H.-S."/>
            <person name="Claassen K.J."/>
            <person name="Cockrell R."/>
            <person name="Collins M."/>
            <person name="Cooper J.A."/>
            <person name="Cree A."/>
            <person name="Curry S.M."/>
            <person name="Da Y."/>
            <person name="Dao M.D."/>
            <person name="Das B."/>
            <person name="Davila M.-L."/>
            <person name="Davy-Carroll L."/>
            <person name="Denson S."/>
            <person name="Dinh H."/>
            <person name="Ebong V.E."/>
            <person name="Edwards J.R."/>
            <person name="Egan A."/>
            <person name="El-Daye J."/>
            <person name="Escobedo L."/>
            <person name="Fernandez S."/>
            <person name="Fernando P.R."/>
            <person name="Flagg N."/>
            <person name="Forbes L.D."/>
            <person name="Fowler R.G."/>
            <person name="Fu Q."/>
            <person name="Gabisi R.A."/>
            <person name="Ganer J."/>
            <person name="Garbino Pronczuk A."/>
            <person name="Garcia R.M."/>
            <person name="Garner T."/>
            <person name="Garrett T.E."/>
            <person name="Gonzalez D.A."/>
            <person name="Hamid H."/>
            <person name="Hawkins E.S."/>
            <person name="Hirani K."/>
            <person name="Hogues M.E."/>
            <person name="Hollins B."/>
            <person name="Hsiao C.-H."/>
            <person name="Jabil R."/>
            <person name="James M.L."/>
            <person name="Jhangiani S.N."/>
            <person name="Johnson B."/>
            <person name="Johnson Q."/>
            <person name="Joshi V."/>
            <person name="Kalu J.B."/>
            <person name="Kam C."/>
            <person name="Kashfia A."/>
            <person name="Keebler J."/>
            <person name="Kisamo H."/>
            <person name="Kovar C.L."/>
            <person name="Lago L.A."/>
            <person name="Lai C.-Y."/>
            <person name="Laidlaw J."/>
            <person name="Lara F."/>
            <person name="Le T.-K."/>
            <person name="Lee S.L."/>
            <person name="Legall F.H."/>
            <person name="Lemon S.J."/>
            <person name="Lewis L.R."/>
            <person name="Li B."/>
            <person name="Liu Y."/>
            <person name="Liu Y.-S."/>
            <person name="Lopez J."/>
            <person name="Lozado R.J."/>
            <person name="Lu J."/>
            <person name="Madu R.C."/>
            <person name="Maheshwari M."/>
            <person name="Maheshwari R."/>
            <person name="Malloy K."/>
            <person name="Martinez E."/>
            <person name="Mathew T."/>
            <person name="Mercado I.C."/>
            <person name="Mercado C."/>
            <person name="Meyer B."/>
            <person name="Montgomery K."/>
            <person name="Morgan M.B."/>
            <person name="Munidasa M."/>
            <person name="Nazareth L.V."/>
            <person name="Nelson J."/>
            <person name="Ng B.M."/>
            <person name="Nguyen N.B."/>
            <person name="Nguyen P.Q."/>
            <person name="Nguyen T."/>
            <person name="Obregon M."/>
            <person name="Okwuonu G.O."/>
            <person name="Onwere C.G."/>
            <person name="Orozco G."/>
            <person name="Parra A."/>
            <person name="Patel S."/>
            <person name="Patil S."/>
            <person name="Perez A."/>
            <person name="Perez Y."/>
            <person name="Pham C."/>
            <person name="Primus E.L."/>
            <person name="Pu L.-L."/>
            <person name="Puazo M."/>
            <person name="Qin X."/>
            <person name="Quiroz J.B."/>
            <person name="Reese J."/>
            <person name="Richards S."/>
            <person name="Rives C.M."/>
            <person name="Robberts R."/>
            <person name="Ruiz S.J."/>
            <person name="Ruiz M.J."/>
            <person name="Santibanez J."/>
            <person name="Schneider B.W."/>
            <person name="Sisson I."/>
            <person name="Smith M."/>
            <person name="Sodergren E."/>
            <person name="Song X.-Z."/>
            <person name="Song B.B."/>
            <person name="Summersgill H."/>
            <person name="Thelus R."/>
            <person name="Thornton R.D."/>
            <person name="Trejos Z.Y."/>
            <person name="Usmani K."/>
            <person name="Vattathil S."/>
            <person name="Villasana D."/>
            <person name="Walker D.L."/>
            <person name="Wang S."/>
            <person name="Wang K."/>
            <person name="White C.S."/>
            <person name="Williams A.C."/>
            <person name="Williamson J."/>
            <person name="Wilson K."/>
            <person name="Woghiren I.O."/>
            <person name="Woodworth J.R."/>
            <person name="Worley K.C."/>
            <person name="Wright R.A."/>
            <person name="Wu W."/>
            <person name="Young L."/>
            <person name="Zhang L."/>
            <person name="Zhang J."/>
            <person name="Zhu Y."/>
            <person name="Muzny D.M."/>
            <person name="Weinstock G."/>
            <person name="Gibbs R.A."/>
        </authorList>
    </citation>
    <scope>NUCLEOTIDE SEQUENCE [LARGE SCALE GENOMIC DNA]</scope>
    <source>
        <strain evidence="6">LSR1</strain>
    </source>
</reference>
<dbReference type="PANTHER" id="PTHR46858:SF5">
    <property type="entry name" value="E3 UBIQUITIN-PROTEIN LIGASE APD1-RELATED"/>
    <property type="match status" value="1"/>
</dbReference>
<name>A0A8R2A3K0_ACYPI</name>
<keyword evidence="2" id="KW-0863">Zinc-finger</keyword>
<dbReference type="GeneID" id="100162540"/>
<accession>A0A8R2A3K0</accession>
<dbReference type="AlphaFoldDB" id="A0A8R2A3K0"/>
<evidence type="ECO:0000256" key="2">
    <source>
        <dbReference type="ARBA" id="ARBA00022771"/>
    </source>
</evidence>
<protein>
    <submittedName>
        <fullName evidence="5">Uncharacterized protein</fullName>
    </submittedName>
</protein>